<proteinExistence type="predicted"/>
<protein>
    <recommendedName>
        <fullName evidence="1">RPAP1/MINIYO-like TPR repeats domain-containing protein</fullName>
    </recommendedName>
</protein>
<sequence>MAYPYDATGPSRHWMHCFIPALLQSSEATLLLTRTLQDIVAGGTTSGFTSDVRAVTMSREEVVFGCMKVFMLEHGQNSSSSFGNDSATEVFRDAMVEREMDRLLAPFRSLGLPINPPPAANRNFPPSLERTALPYLGAATPFFQFYSDFLGLYDSVSFGYPTFGALLIPPLANSTYPIDYRKLLWGDYAHLLRHLTMEPTDVIGSDAKDWLYPVESDGELIGMYVKALGNGRLRGFLRWIAIHHVAFNIWPDLQEQSLSSFVSKAKAMGAEPTETSKQSRLIRSRKVLQAVLGNSNLGGVKEVVLYYQPKPNSNPALNPPTCFEDNNSGNWKQQRLEWVLTWGGEALTSRLQGLLSS</sequence>
<dbReference type="EMBL" id="KN823586">
    <property type="protein sequence ID" value="KIO16360.1"/>
    <property type="molecule type" value="Genomic_DNA"/>
</dbReference>
<dbReference type="Proteomes" id="UP000054248">
    <property type="component" value="Unassembled WGS sequence"/>
</dbReference>
<dbReference type="InterPro" id="IPR039913">
    <property type="entry name" value="RPAP1/Rba50"/>
</dbReference>
<name>A0A0C3PPE8_9AGAM</name>
<dbReference type="OrthoDB" id="348201at2759"/>
<evidence type="ECO:0000259" key="1">
    <source>
        <dbReference type="Pfam" id="PF25766"/>
    </source>
</evidence>
<keyword evidence="3" id="KW-1185">Reference proteome</keyword>
<evidence type="ECO:0000313" key="3">
    <source>
        <dbReference type="Proteomes" id="UP000054248"/>
    </source>
</evidence>
<dbReference type="InterPro" id="IPR057989">
    <property type="entry name" value="TPR_RPAP1/MINIYO-like"/>
</dbReference>
<dbReference type="GO" id="GO:0006366">
    <property type="term" value="P:transcription by RNA polymerase II"/>
    <property type="evidence" value="ECO:0007669"/>
    <property type="project" value="InterPro"/>
</dbReference>
<evidence type="ECO:0000313" key="2">
    <source>
        <dbReference type="EMBL" id="KIO16360.1"/>
    </source>
</evidence>
<dbReference type="PANTHER" id="PTHR21483:SF18">
    <property type="entry name" value="RNA POLYMERASE II-ASSOCIATED PROTEIN 1"/>
    <property type="match status" value="1"/>
</dbReference>
<dbReference type="Pfam" id="PF25766">
    <property type="entry name" value="TPR_RPAP1"/>
    <property type="match status" value="1"/>
</dbReference>
<gene>
    <name evidence="2" type="ORF">M407DRAFT_16403</name>
</gene>
<reference evidence="2 3" key="1">
    <citation type="submission" date="2014-04" db="EMBL/GenBank/DDBJ databases">
        <authorList>
            <consortium name="DOE Joint Genome Institute"/>
            <person name="Kuo A."/>
            <person name="Girlanda M."/>
            <person name="Perotto S."/>
            <person name="Kohler A."/>
            <person name="Nagy L.G."/>
            <person name="Floudas D."/>
            <person name="Copeland A."/>
            <person name="Barry K.W."/>
            <person name="Cichocki N."/>
            <person name="Veneault-Fourrey C."/>
            <person name="LaButti K."/>
            <person name="Lindquist E.A."/>
            <person name="Lipzen A."/>
            <person name="Lundell T."/>
            <person name="Morin E."/>
            <person name="Murat C."/>
            <person name="Sun H."/>
            <person name="Tunlid A."/>
            <person name="Henrissat B."/>
            <person name="Grigoriev I.V."/>
            <person name="Hibbett D.S."/>
            <person name="Martin F."/>
            <person name="Nordberg H.P."/>
            <person name="Cantor M.N."/>
            <person name="Hua S.X."/>
        </authorList>
    </citation>
    <scope>NUCLEOTIDE SEQUENCE [LARGE SCALE GENOMIC DNA]</scope>
    <source>
        <strain evidence="2 3">MUT 4182</strain>
    </source>
</reference>
<dbReference type="HOGENOM" id="CLU_776578_0_0_1"/>
<organism evidence="2 3">
    <name type="scientific">Tulasnella calospora MUT 4182</name>
    <dbReference type="NCBI Taxonomy" id="1051891"/>
    <lineage>
        <taxon>Eukaryota</taxon>
        <taxon>Fungi</taxon>
        <taxon>Dikarya</taxon>
        <taxon>Basidiomycota</taxon>
        <taxon>Agaricomycotina</taxon>
        <taxon>Agaricomycetes</taxon>
        <taxon>Cantharellales</taxon>
        <taxon>Tulasnellaceae</taxon>
        <taxon>Tulasnella</taxon>
    </lineage>
</organism>
<accession>A0A0C3PPE8</accession>
<reference evidence="3" key="2">
    <citation type="submission" date="2015-01" db="EMBL/GenBank/DDBJ databases">
        <title>Evolutionary Origins and Diversification of the Mycorrhizal Mutualists.</title>
        <authorList>
            <consortium name="DOE Joint Genome Institute"/>
            <consortium name="Mycorrhizal Genomics Consortium"/>
            <person name="Kohler A."/>
            <person name="Kuo A."/>
            <person name="Nagy L.G."/>
            <person name="Floudas D."/>
            <person name="Copeland A."/>
            <person name="Barry K.W."/>
            <person name="Cichocki N."/>
            <person name="Veneault-Fourrey C."/>
            <person name="LaButti K."/>
            <person name="Lindquist E.A."/>
            <person name="Lipzen A."/>
            <person name="Lundell T."/>
            <person name="Morin E."/>
            <person name="Murat C."/>
            <person name="Riley R."/>
            <person name="Ohm R."/>
            <person name="Sun H."/>
            <person name="Tunlid A."/>
            <person name="Henrissat B."/>
            <person name="Grigoriev I.V."/>
            <person name="Hibbett D.S."/>
            <person name="Martin F."/>
        </authorList>
    </citation>
    <scope>NUCLEOTIDE SEQUENCE [LARGE SCALE GENOMIC DNA]</scope>
    <source>
        <strain evidence="3">MUT 4182</strain>
    </source>
</reference>
<dbReference type="AlphaFoldDB" id="A0A0C3PPE8"/>
<dbReference type="STRING" id="1051891.A0A0C3PPE8"/>
<dbReference type="PANTHER" id="PTHR21483">
    <property type="entry name" value="RNA POLYMERASE II-ASSOCIATED PROTEIN 1"/>
    <property type="match status" value="1"/>
</dbReference>
<feature type="domain" description="RPAP1/MINIYO-like TPR repeats" evidence="1">
    <location>
        <begin position="140"/>
        <end position="246"/>
    </location>
</feature>